<reference evidence="1 2" key="1">
    <citation type="journal article" date="2016" name="Nat. Commun.">
        <title>Thousands of microbial genomes shed light on interconnected biogeochemical processes in an aquifer system.</title>
        <authorList>
            <person name="Anantharaman K."/>
            <person name="Brown C.T."/>
            <person name="Hug L.A."/>
            <person name="Sharon I."/>
            <person name="Castelle C.J."/>
            <person name="Probst A.J."/>
            <person name="Thomas B.C."/>
            <person name="Singh A."/>
            <person name="Wilkins M.J."/>
            <person name="Karaoz U."/>
            <person name="Brodie E.L."/>
            <person name="Williams K.H."/>
            <person name="Hubbard S.S."/>
            <person name="Banfield J.F."/>
        </authorList>
    </citation>
    <scope>NUCLEOTIDE SEQUENCE [LARGE SCALE GENOMIC DNA]</scope>
</reference>
<name>A0A1F5JUK6_9BACT</name>
<evidence type="ECO:0000313" key="2">
    <source>
        <dbReference type="Proteomes" id="UP000176902"/>
    </source>
</evidence>
<dbReference type="Proteomes" id="UP000176902">
    <property type="component" value="Unassembled WGS sequence"/>
</dbReference>
<proteinExistence type="predicted"/>
<protein>
    <submittedName>
        <fullName evidence="1">Uncharacterized protein</fullName>
    </submittedName>
</protein>
<gene>
    <name evidence="1" type="ORF">A3C59_02960</name>
</gene>
<accession>A0A1F5JUK6</accession>
<comment type="caution">
    <text evidence="1">The sequence shown here is derived from an EMBL/GenBank/DDBJ whole genome shotgun (WGS) entry which is preliminary data.</text>
</comment>
<organism evidence="1 2">
    <name type="scientific">Candidatus Daviesbacteria bacterium RIFCSPHIGHO2_02_FULL_36_13</name>
    <dbReference type="NCBI Taxonomy" id="1797768"/>
    <lineage>
        <taxon>Bacteria</taxon>
        <taxon>Candidatus Daviesiibacteriota</taxon>
    </lineage>
</organism>
<evidence type="ECO:0000313" key="1">
    <source>
        <dbReference type="EMBL" id="OGE32324.1"/>
    </source>
</evidence>
<dbReference type="EMBL" id="MFCV01000028">
    <property type="protein sequence ID" value="OGE32324.1"/>
    <property type="molecule type" value="Genomic_DNA"/>
</dbReference>
<dbReference type="AlphaFoldDB" id="A0A1F5JUK6"/>
<sequence>MPVEAMKAPILVTLVTPEPSMVRSNVILGATVNEGPVPASLFPGAKPISEMKPSVGLGISQAMEVAANAWNQSEPTFMAEAMRTATKAWKNATSPRSYEIAEEVRAWRLNLIIDNVKASEDLELISDPSQNWITLAEAQIAPKNKQDQKSMPQVVMGTTTEIEGLVGEKRLEDKEEESSEVPVNPEIVYQEDIETEEYRLAKVRTIIASFTGEVDLHSVSEEMGDEEEADKSRLFSQLNIKDIPDGSYKRLRAEVDQEKVVSKDNALLIAIKAVLRHFPVKLGKGGRSVDTKYIEEEVLDRRTSIAQLKGEQAEIHR</sequence>